<organism evidence="1 2">
    <name type="scientific">Heyndrickxia camelliae</name>
    <dbReference type="NCBI Taxonomy" id="1707093"/>
    <lineage>
        <taxon>Bacteria</taxon>
        <taxon>Bacillati</taxon>
        <taxon>Bacillota</taxon>
        <taxon>Bacilli</taxon>
        <taxon>Bacillales</taxon>
        <taxon>Bacillaceae</taxon>
        <taxon>Heyndrickxia</taxon>
    </lineage>
</organism>
<name>A0A2N3LEH7_9BACI</name>
<keyword evidence="2" id="KW-1185">Reference proteome</keyword>
<comment type="caution">
    <text evidence="1">The sequence shown here is derived from an EMBL/GenBank/DDBJ whole genome shotgun (WGS) entry which is preliminary data.</text>
</comment>
<evidence type="ECO:0000313" key="1">
    <source>
        <dbReference type="EMBL" id="PKR83028.1"/>
    </source>
</evidence>
<dbReference type="RefSeq" id="WP_101356173.1">
    <property type="nucleotide sequence ID" value="NZ_PIQO01000023.1"/>
</dbReference>
<dbReference type="EMBL" id="PIQO01000023">
    <property type="protein sequence ID" value="PKR83028.1"/>
    <property type="molecule type" value="Genomic_DNA"/>
</dbReference>
<dbReference type="Proteomes" id="UP000233440">
    <property type="component" value="Unassembled WGS sequence"/>
</dbReference>
<evidence type="ECO:0000313" key="2">
    <source>
        <dbReference type="Proteomes" id="UP000233440"/>
    </source>
</evidence>
<sequence length="243" mass="28658">MELCSYNIPSMLIKDFKKVIPPYKGKKIFRSYLLNEYSLPSSLDDFQKEIVDPEVHPFRMSKEEINKIDLLLRNAEKIGYSISKSALMRDILTCLVDQYRNKPIEVSEQKKQRFYIPKGSKKRISNLISNRNLTFELSNFIVDQYIPSGSFSSMRNQEQEDFTFKTDMYVFEVLDEIAKSYGFKKGGRAKVFRDAIQEFEKNLVQNSPKKNILKQELQNILEQYKEIEEPEVIKESLKKYLTK</sequence>
<accession>A0A2N3LEH7</accession>
<dbReference type="AlphaFoldDB" id="A0A2N3LEH7"/>
<dbReference type="OrthoDB" id="2938181at2"/>
<protein>
    <submittedName>
        <fullName evidence="1">Uncharacterized protein</fullName>
    </submittedName>
</protein>
<gene>
    <name evidence="1" type="ORF">CWO92_21045</name>
</gene>
<proteinExistence type="predicted"/>
<reference evidence="1 2" key="1">
    <citation type="submission" date="2017-11" db="EMBL/GenBank/DDBJ databases">
        <title>Bacillus camelliae sp. nov., isolated from pu'er tea.</title>
        <authorList>
            <person name="Niu L."/>
        </authorList>
    </citation>
    <scope>NUCLEOTIDE SEQUENCE [LARGE SCALE GENOMIC DNA]</scope>
    <source>
        <strain evidence="1 2">7578-1</strain>
    </source>
</reference>